<dbReference type="InterPro" id="IPR012677">
    <property type="entry name" value="Nucleotide-bd_a/b_plait_sf"/>
</dbReference>
<gene>
    <name evidence="2" type="ORF">LECACI_7A001114</name>
</gene>
<keyword evidence="3" id="KW-1185">Reference proteome</keyword>
<feature type="compositionally biased region" description="Acidic residues" evidence="1">
    <location>
        <begin position="267"/>
        <end position="277"/>
    </location>
</feature>
<organism evidence="2 3">
    <name type="scientific">Lecanosticta acicola</name>
    <dbReference type="NCBI Taxonomy" id="111012"/>
    <lineage>
        <taxon>Eukaryota</taxon>
        <taxon>Fungi</taxon>
        <taxon>Dikarya</taxon>
        <taxon>Ascomycota</taxon>
        <taxon>Pezizomycotina</taxon>
        <taxon>Dothideomycetes</taxon>
        <taxon>Dothideomycetidae</taxon>
        <taxon>Mycosphaerellales</taxon>
        <taxon>Mycosphaerellaceae</taxon>
        <taxon>Lecanosticta</taxon>
    </lineage>
</organism>
<feature type="compositionally biased region" description="Basic and acidic residues" evidence="1">
    <location>
        <begin position="162"/>
        <end position="183"/>
    </location>
</feature>
<feature type="compositionally biased region" description="Basic and acidic residues" evidence="1">
    <location>
        <begin position="281"/>
        <end position="309"/>
    </location>
</feature>
<dbReference type="GO" id="GO:0003676">
    <property type="term" value="F:nucleic acid binding"/>
    <property type="evidence" value="ECO:0007669"/>
    <property type="project" value="InterPro"/>
</dbReference>
<accession>A0AAI9E461</accession>
<name>A0AAI9E461_9PEZI</name>
<evidence type="ECO:0000313" key="2">
    <source>
        <dbReference type="EMBL" id="CAK3816775.1"/>
    </source>
</evidence>
<reference evidence="2" key="1">
    <citation type="submission" date="2023-11" db="EMBL/GenBank/DDBJ databases">
        <authorList>
            <person name="Alioto T."/>
            <person name="Alioto T."/>
            <person name="Gomez Garrido J."/>
        </authorList>
    </citation>
    <scope>NUCLEOTIDE SEQUENCE</scope>
</reference>
<comment type="caution">
    <text evidence="2">The sequence shown here is derived from an EMBL/GenBank/DDBJ whole genome shotgun (WGS) entry which is preliminary data.</text>
</comment>
<dbReference type="Gene3D" id="3.30.70.330">
    <property type="match status" value="1"/>
</dbReference>
<feature type="compositionally biased region" description="Basic and acidic residues" evidence="1">
    <location>
        <begin position="74"/>
        <end position="98"/>
    </location>
</feature>
<dbReference type="InterPro" id="IPR035979">
    <property type="entry name" value="RBD_domain_sf"/>
</dbReference>
<evidence type="ECO:0000256" key="1">
    <source>
        <dbReference type="SAM" id="MobiDB-lite"/>
    </source>
</evidence>
<dbReference type="AlphaFoldDB" id="A0AAI9E461"/>
<sequence>MATAERVRLHISPFNPELLDRYVPPSLKSQATNISFHSVATFPEKGFGYVELPAMEAQKLKQKLNGSTLKGSKVRIEEARPEKKRKAEVEEGDGEKTQKVKKTKKEKKKREEGVLPGYELEEGRHVKRGWTEDAGRAKKSKDGLDERKMKFKTEVPLNKVPSNEEKEKKSKTKSKVDESEKKAKSGKKAAVVKEFSRTTKVPAGSIKSERKAASYEEGVGWVDEDGNVVEAEPPSKKRRRGQASAEKEPEPIPEPESQSEGEPSSSESEEEEEESYDESSMSDHEDHLDRQLNEAKSNTERNASAERDQQNSIPVSSATPVPKEVHPLEALYKRPASAPEDSSKPKPAPIDTSFSFFGGGEEDADEDEVVVEDLVPQTPRTKEDLEWRNNRSAAPTPDTAAIDKRFDFTFDTEDQEDDDDDDTEMPDAEAALANAGAEVGEKEESEFRKWFYENRGDLNRGWKKRRREERKIVRQRENRRLNRRIA</sequence>
<dbReference type="EMBL" id="CAVMBE010000004">
    <property type="protein sequence ID" value="CAK3816775.1"/>
    <property type="molecule type" value="Genomic_DNA"/>
</dbReference>
<feature type="compositionally biased region" description="Acidic residues" evidence="1">
    <location>
        <begin position="410"/>
        <end position="427"/>
    </location>
</feature>
<feature type="compositionally biased region" description="Basic and acidic residues" evidence="1">
    <location>
        <begin position="121"/>
        <end position="153"/>
    </location>
</feature>
<feature type="compositionally biased region" description="Polar residues" evidence="1">
    <location>
        <begin position="310"/>
        <end position="319"/>
    </location>
</feature>
<evidence type="ECO:0000313" key="3">
    <source>
        <dbReference type="Proteomes" id="UP001296104"/>
    </source>
</evidence>
<protein>
    <submittedName>
        <fullName evidence="2">DNA ligase 1-like</fullName>
    </submittedName>
</protein>
<dbReference type="GO" id="GO:0016874">
    <property type="term" value="F:ligase activity"/>
    <property type="evidence" value="ECO:0007669"/>
    <property type="project" value="UniProtKB-KW"/>
</dbReference>
<proteinExistence type="predicted"/>
<feature type="compositionally biased region" description="Low complexity" evidence="1">
    <location>
        <begin position="428"/>
        <end position="438"/>
    </location>
</feature>
<feature type="region of interest" description="Disordered" evidence="1">
    <location>
        <begin position="66"/>
        <end position="440"/>
    </location>
</feature>
<feature type="compositionally biased region" description="Basic and acidic residues" evidence="1">
    <location>
        <begin position="380"/>
        <end position="389"/>
    </location>
</feature>
<dbReference type="SUPFAM" id="SSF54928">
    <property type="entry name" value="RNA-binding domain, RBD"/>
    <property type="match status" value="1"/>
</dbReference>
<feature type="compositionally biased region" description="Basic residues" evidence="1">
    <location>
        <begin position="99"/>
        <end position="108"/>
    </location>
</feature>
<feature type="compositionally biased region" description="Acidic residues" evidence="1">
    <location>
        <begin position="360"/>
        <end position="371"/>
    </location>
</feature>
<dbReference type="Proteomes" id="UP001296104">
    <property type="component" value="Unassembled WGS sequence"/>
</dbReference>
<keyword evidence="2" id="KW-0436">Ligase</keyword>